<name>A0A8S5LYK2_9CAUD</name>
<reference evidence="1" key="1">
    <citation type="journal article" date="2021" name="Proc. Natl. Acad. Sci. U.S.A.">
        <title>A Catalog of Tens of Thousands of Viruses from Human Metagenomes Reveals Hidden Associations with Chronic Diseases.</title>
        <authorList>
            <person name="Tisza M.J."/>
            <person name="Buck C.B."/>
        </authorList>
    </citation>
    <scope>NUCLEOTIDE SEQUENCE</scope>
    <source>
        <strain evidence="1">Ct9Y44</strain>
    </source>
</reference>
<dbReference type="EMBL" id="BK014770">
    <property type="protein sequence ID" value="DAD75034.1"/>
    <property type="molecule type" value="Genomic_DNA"/>
</dbReference>
<protein>
    <submittedName>
        <fullName evidence="1">Uncharacterized protein</fullName>
    </submittedName>
</protein>
<accession>A0A8S5LYK2</accession>
<sequence>MIKLNLQLHASEKIIGKIERKYMAHLLNTAIGEETPNWVRLGKDLEELNIELNPDTETKEDVTGAVSFTNSGYSPTIDAETFYAVVGDPLFEKLQEIVDHRYKDDTHCKTEVLEVHMWEGDVTAGFVAWKEDCYVTPKSYGGSVAGYQIPYQVDYTGNRVKGLYVPGTKKFTPEE</sequence>
<evidence type="ECO:0000313" key="1">
    <source>
        <dbReference type="EMBL" id="DAD75034.1"/>
    </source>
</evidence>
<organism evidence="1">
    <name type="scientific">Siphoviridae sp. ct9Y44</name>
    <dbReference type="NCBI Taxonomy" id="2826176"/>
    <lineage>
        <taxon>Viruses</taxon>
        <taxon>Duplodnaviria</taxon>
        <taxon>Heunggongvirae</taxon>
        <taxon>Uroviricota</taxon>
        <taxon>Caudoviricetes</taxon>
    </lineage>
</organism>
<proteinExistence type="predicted"/>